<evidence type="ECO:0000256" key="4">
    <source>
        <dbReference type="SAM" id="Coils"/>
    </source>
</evidence>
<keyword evidence="7" id="KW-0255">Endonuclease</keyword>
<evidence type="ECO:0000313" key="8">
    <source>
        <dbReference type="Proteomes" id="UP001235840"/>
    </source>
</evidence>
<evidence type="ECO:0000313" key="7">
    <source>
        <dbReference type="EMBL" id="MDQ0165098.1"/>
    </source>
</evidence>
<dbReference type="SUPFAM" id="SSF52540">
    <property type="entry name" value="P-loop containing nucleoside triphosphate hydrolases"/>
    <property type="match status" value="1"/>
</dbReference>
<sequence length="612" mass="70283">MRGNMEQEQTEFRTEVRRLWADSVTLATLQWESILEELKPLSIFGRNFKRRLTPFETGEEELWLEEIRLSKALEQMEHELRDEAFLAALRAIPNPLSFLALLEQDETGDQSDWFVLKQFLQQALVILQPFLKLQSDLQQTQRLLHACLAPLGAEDRGLSLDKISPRLADCQGKAARLEKEFQQHKTLRIQQLERELEHELDQVHRREQHIHEEQEHRKREKQGKLITQRDRYVYVSIYDQKALEICRARADLEQKQQTPFEIIFALIPDEQEKKLENSRKKLQKELERLEQESLRQLAQNIRPFLQELHQVTVELGKWDWRRAKWAWKKARNLEWPMLGESLVVREGRFLPLLDKLEGEGRAYSPLHVQAEYGCTLLTGMNMGGKSIALKTIGSLCLQAHFALPVSASFFQTALLQGLQMISGDQQSVTQELSTFGAEMHQLGQTLVTSNKLILLDELSRGTNPHEGEALVYAVMKQLAESKRHISVLVSHFTFKKDIPNIRCYQSGEMDGTGKISYTLREVQQGGAPRQAFYVAEQLGVPTEIIELAKQYLSKTLSITQGARKARKAGAGEMNRKTRTVRKAEKTAEDNLGNQKGEAYGAIKSGEGKDSLR</sequence>
<feature type="coiled-coil region" evidence="4">
    <location>
        <begin position="167"/>
        <end position="209"/>
    </location>
</feature>
<dbReference type="InterPro" id="IPR027417">
    <property type="entry name" value="P-loop_NTPase"/>
</dbReference>
<dbReference type="RefSeq" id="WP_307391697.1">
    <property type="nucleotide sequence ID" value="NZ_BAAADK010000010.1"/>
</dbReference>
<evidence type="ECO:0000256" key="3">
    <source>
        <dbReference type="ARBA" id="ARBA00023125"/>
    </source>
</evidence>
<feature type="coiled-coil region" evidence="4">
    <location>
        <begin position="272"/>
        <end position="299"/>
    </location>
</feature>
<reference evidence="7 8" key="1">
    <citation type="submission" date="2023-07" db="EMBL/GenBank/DDBJ databases">
        <title>Genomic Encyclopedia of Type Strains, Phase IV (KMG-IV): sequencing the most valuable type-strain genomes for metagenomic binning, comparative biology and taxonomic classification.</title>
        <authorList>
            <person name="Goeker M."/>
        </authorList>
    </citation>
    <scope>NUCLEOTIDE SEQUENCE [LARGE SCALE GENOMIC DNA]</scope>
    <source>
        <strain evidence="7 8">DSM 12751</strain>
    </source>
</reference>
<dbReference type="EMBL" id="JAUSTY010000003">
    <property type="protein sequence ID" value="MDQ0165098.1"/>
    <property type="molecule type" value="Genomic_DNA"/>
</dbReference>
<organism evidence="7 8">
    <name type="scientific">Caldalkalibacillus horti</name>
    <dbReference type="NCBI Taxonomy" id="77523"/>
    <lineage>
        <taxon>Bacteria</taxon>
        <taxon>Bacillati</taxon>
        <taxon>Bacillota</taxon>
        <taxon>Bacilli</taxon>
        <taxon>Bacillales</taxon>
        <taxon>Bacillaceae</taxon>
        <taxon>Caldalkalibacillus</taxon>
    </lineage>
</organism>
<evidence type="ECO:0000256" key="2">
    <source>
        <dbReference type="ARBA" id="ARBA00022840"/>
    </source>
</evidence>
<keyword evidence="8" id="KW-1185">Reference proteome</keyword>
<evidence type="ECO:0000259" key="6">
    <source>
        <dbReference type="SMART" id="SM00534"/>
    </source>
</evidence>
<keyword evidence="1" id="KW-0547">Nucleotide-binding</keyword>
<comment type="caution">
    <text evidence="7">The sequence shown here is derived from an EMBL/GenBank/DDBJ whole genome shotgun (WGS) entry which is preliminary data.</text>
</comment>
<keyword evidence="4" id="KW-0175">Coiled coil</keyword>
<dbReference type="InterPro" id="IPR045076">
    <property type="entry name" value="MutS"/>
</dbReference>
<keyword evidence="3" id="KW-0238">DNA-binding</keyword>
<dbReference type="GO" id="GO:0004519">
    <property type="term" value="F:endonuclease activity"/>
    <property type="evidence" value="ECO:0007669"/>
    <property type="project" value="UniProtKB-KW"/>
</dbReference>
<name>A0ABT9VVS7_9BACI</name>
<proteinExistence type="predicted"/>
<keyword evidence="7" id="KW-0378">Hydrolase</keyword>
<evidence type="ECO:0000256" key="5">
    <source>
        <dbReference type="SAM" id="MobiDB-lite"/>
    </source>
</evidence>
<dbReference type="PANTHER" id="PTHR11361:SF34">
    <property type="entry name" value="DNA MISMATCH REPAIR PROTEIN MSH1, MITOCHONDRIAL"/>
    <property type="match status" value="1"/>
</dbReference>
<evidence type="ECO:0000256" key="1">
    <source>
        <dbReference type="ARBA" id="ARBA00022741"/>
    </source>
</evidence>
<dbReference type="PANTHER" id="PTHR11361">
    <property type="entry name" value="DNA MISMATCH REPAIR PROTEIN MUTS FAMILY MEMBER"/>
    <property type="match status" value="1"/>
</dbReference>
<dbReference type="Proteomes" id="UP001235840">
    <property type="component" value="Unassembled WGS sequence"/>
</dbReference>
<feature type="domain" description="DNA mismatch repair proteins mutS family" evidence="6">
    <location>
        <begin position="372"/>
        <end position="553"/>
    </location>
</feature>
<keyword evidence="7" id="KW-0540">Nuclease</keyword>
<protein>
    <submittedName>
        <fullName evidence="7">DsDNA-specific endonuclease/ATPase MutS2</fullName>
    </submittedName>
</protein>
<dbReference type="Gene3D" id="3.40.50.300">
    <property type="entry name" value="P-loop containing nucleotide triphosphate hydrolases"/>
    <property type="match status" value="1"/>
</dbReference>
<gene>
    <name evidence="7" type="ORF">J2S11_000998</name>
</gene>
<dbReference type="SMART" id="SM00534">
    <property type="entry name" value="MUTSac"/>
    <property type="match status" value="1"/>
</dbReference>
<dbReference type="Pfam" id="PF00488">
    <property type="entry name" value="MutS_V"/>
    <property type="match status" value="1"/>
</dbReference>
<feature type="region of interest" description="Disordered" evidence="5">
    <location>
        <begin position="566"/>
        <end position="612"/>
    </location>
</feature>
<keyword evidence="2" id="KW-0067">ATP-binding</keyword>
<dbReference type="InterPro" id="IPR000432">
    <property type="entry name" value="DNA_mismatch_repair_MutS_C"/>
</dbReference>
<accession>A0ABT9VVS7</accession>